<dbReference type="STRING" id="1293598.IV56_GL000843"/>
<feature type="domain" description="HTH tetR-type" evidence="3">
    <location>
        <begin position="22"/>
        <end position="82"/>
    </location>
</feature>
<evidence type="ECO:0000256" key="2">
    <source>
        <dbReference type="PROSITE-ProRule" id="PRU00335"/>
    </source>
</evidence>
<evidence type="ECO:0000256" key="1">
    <source>
        <dbReference type="ARBA" id="ARBA00023125"/>
    </source>
</evidence>
<dbReference type="PROSITE" id="PS50977">
    <property type="entry name" value="HTH_TETR_2"/>
    <property type="match status" value="1"/>
</dbReference>
<dbReference type="AlphaFoldDB" id="A0A0R2MYM0"/>
<organism evidence="4 5">
    <name type="scientific">Lacticaseibacillus saniviri JCM 17471 = DSM 24301</name>
    <dbReference type="NCBI Taxonomy" id="1293598"/>
    <lineage>
        <taxon>Bacteria</taxon>
        <taxon>Bacillati</taxon>
        <taxon>Bacillota</taxon>
        <taxon>Bacilli</taxon>
        <taxon>Lactobacillales</taxon>
        <taxon>Lactobacillaceae</taxon>
        <taxon>Lacticaseibacillus</taxon>
    </lineage>
</organism>
<dbReference type="PANTHER" id="PTHR43479:SF7">
    <property type="entry name" value="TETR-FAMILY TRANSCRIPTIONAL REGULATOR"/>
    <property type="match status" value="1"/>
</dbReference>
<dbReference type="InterPro" id="IPR039532">
    <property type="entry name" value="TetR_C_Firmicutes"/>
</dbReference>
<dbReference type="PANTHER" id="PTHR43479">
    <property type="entry name" value="ACREF/ENVCD OPERON REPRESSOR-RELATED"/>
    <property type="match status" value="1"/>
</dbReference>
<gene>
    <name evidence="4" type="ORF">IV56_GL000843</name>
</gene>
<sequence length="213" mass="24749">MKIMLRSDQMRHSQANRDFRIQKTQTQLRQALMTLLQTQHMSQISVADLTREAGITRSTFYLHYADKNEFVDQVGNELQEAFFKHVIAYTYTTEINAFPVMNLERTFAFLAESHQDYLLIDQALDGQFSTRIDHEVERLLKLFAAENDLVAVTSEPPIEMVIQYMVTSHMGFIRQWLDSGMIYSAPYMAKMLKALGEVHTPGLERLNDFFIAR</sequence>
<dbReference type="Gene3D" id="1.10.357.10">
    <property type="entry name" value="Tetracycline Repressor, domain 2"/>
    <property type="match status" value="1"/>
</dbReference>
<dbReference type="InterPro" id="IPR050624">
    <property type="entry name" value="HTH-type_Tx_Regulator"/>
</dbReference>
<accession>A0A0R2MYM0</accession>
<dbReference type="GO" id="GO:0003677">
    <property type="term" value="F:DNA binding"/>
    <property type="evidence" value="ECO:0007669"/>
    <property type="project" value="UniProtKB-UniRule"/>
</dbReference>
<evidence type="ECO:0000313" key="4">
    <source>
        <dbReference type="EMBL" id="KRO18566.1"/>
    </source>
</evidence>
<feature type="DNA-binding region" description="H-T-H motif" evidence="2">
    <location>
        <begin position="45"/>
        <end position="64"/>
    </location>
</feature>
<protein>
    <recommendedName>
        <fullName evidence="3">HTH tetR-type domain-containing protein</fullName>
    </recommendedName>
</protein>
<dbReference type="EMBL" id="JQCE01000004">
    <property type="protein sequence ID" value="KRO18566.1"/>
    <property type="molecule type" value="Genomic_DNA"/>
</dbReference>
<reference evidence="4 5" key="1">
    <citation type="journal article" date="2015" name="Genome Announc.">
        <title>Expanding the biotechnology potential of lactobacilli through comparative genomics of 213 strains and associated genera.</title>
        <authorList>
            <person name="Sun Z."/>
            <person name="Harris H.M."/>
            <person name="McCann A."/>
            <person name="Guo C."/>
            <person name="Argimon S."/>
            <person name="Zhang W."/>
            <person name="Yang X."/>
            <person name="Jeffery I.B."/>
            <person name="Cooney J.C."/>
            <person name="Kagawa T.F."/>
            <person name="Liu W."/>
            <person name="Song Y."/>
            <person name="Salvetti E."/>
            <person name="Wrobel A."/>
            <person name="Rasinkangas P."/>
            <person name="Parkhill J."/>
            <person name="Rea M.C."/>
            <person name="O'Sullivan O."/>
            <person name="Ritari J."/>
            <person name="Douillard F.P."/>
            <person name="Paul Ross R."/>
            <person name="Yang R."/>
            <person name="Briner A.E."/>
            <person name="Felis G.E."/>
            <person name="de Vos W.M."/>
            <person name="Barrangou R."/>
            <person name="Klaenhammer T.R."/>
            <person name="Caufield P.W."/>
            <person name="Cui Y."/>
            <person name="Zhang H."/>
            <person name="O'Toole P.W."/>
        </authorList>
    </citation>
    <scope>NUCLEOTIDE SEQUENCE [LARGE SCALE GENOMIC DNA]</scope>
    <source>
        <strain evidence="4 5">DSM 24301</strain>
    </source>
</reference>
<evidence type="ECO:0000259" key="3">
    <source>
        <dbReference type="PROSITE" id="PS50977"/>
    </source>
</evidence>
<dbReference type="Proteomes" id="UP000050969">
    <property type="component" value="Unassembled WGS sequence"/>
</dbReference>
<dbReference type="InterPro" id="IPR001647">
    <property type="entry name" value="HTH_TetR"/>
</dbReference>
<evidence type="ECO:0000313" key="5">
    <source>
        <dbReference type="Proteomes" id="UP000050969"/>
    </source>
</evidence>
<dbReference type="SUPFAM" id="SSF46689">
    <property type="entry name" value="Homeodomain-like"/>
    <property type="match status" value="1"/>
</dbReference>
<keyword evidence="5" id="KW-1185">Reference proteome</keyword>
<dbReference type="InterPro" id="IPR009057">
    <property type="entry name" value="Homeodomain-like_sf"/>
</dbReference>
<keyword evidence="1 2" id="KW-0238">DNA-binding</keyword>
<dbReference type="Pfam" id="PF14278">
    <property type="entry name" value="TetR_C_8"/>
    <property type="match status" value="1"/>
</dbReference>
<dbReference type="Pfam" id="PF00440">
    <property type="entry name" value="TetR_N"/>
    <property type="match status" value="1"/>
</dbReference>
<name>A0A0R2MYM0_9LACO</name>
<proteinExistence type="predicted"/>
<comment type="caution">
    <text evidence="4">The sequence shown here is derived from an EMBL/GenBank/DDBJ whole genome shotgun (WGS) entry which is preliminary data.</text>
</comment>
<dbReference type="PATRIC" id="fig|1293598.4.peg.891"/>